<evidence type="ECO:0000256" key="1">
    <source>
        <dbReference type="ARBA" id="ARBA00006484"/>
    </source>
</evidence>
<keyword evidence="3" id="KW-0560">Oxidoreductase</keyword>
<dbReference type="PANTHER" id="PTHR44169">
    <property type="entry name" value="NADPH-DEPENDENT 1-ACYLDIHYDROXYACETONE PHOSPHATE REDUCTASE"/>
    <property type="match status" value="1"/>
</dbReference>
<dbReference type="PRINTS" id="PR00081">
    <property type="entry name" value="GDHRDH"/>
</dbReference>
<dbReference type="AlphaFoldDB" id="A0A0F7ZZ84"/>
<dbReference type="EMBL" id="KQ030532">
    <property type="protein sequence ID" value="KJZ73777.1"/>
    <property type="molecule type" value="Genomic_DNA"/>
</dbReference>
<evidence type="ECO:0008006" key="7">
    <source>
        <dbReference type="Google" id="ProtNLM"/>
    </source>
</evidence>
<evidence type="ECO:0000256" key="3">
    <source>
        <dbReference type="ARBA" id="ARBA00023002"/>
    </source>
</evidence>
<evidence type="ECO:0000256" key="2">
    <source>
        <dbReference type="ARBA" id="ARBA00022857"/>
    </source>
</evidence>
<keyword evidence="2" id="KW-0521">NADP</keyword>
<dbReference type="InterPro" id="IPR002347">
    <property type="entry name" value="SDR_fam"/>
</dbReference>
<dbReference type="PROSITE" id="PS00061">
    <property type="entry name" value="ADH_SHORT"/>
    <property type="match status" value="1"/>
</dbReference>
<comment type="similarity">
    <text evidence="1 4">Belongs to the short-chain dehydrogenases/reductases (SDR) family.</text>
</comment>
<keyword evidence="6" id="KW-1185">Reference proteome</keyword>
<dbReference type="GO" id="GO:0005783">
    <property type="term" value="C:endoplasmic reticulum"/>
    <property type="evidence" value="ECO:0007669"/>
    <property type="project" value="TreeGrafter"/>
</dbReference>
<dbReference type="GO" id="GO:0004806">
    <property type="term" value="F:triacylglycerol lipase activity"/>
    <property type="evidence" value="ECO:0007669"/>
    <property type="project" value="TreeGrafter"/>
</dbReference>
<dbReference type="PRINTS" id="PR00080">
    <property type="entry name" value="SDRFAMILY"/>
</dbReference>
<evidence type="ECO:0000256" key="4">
    <source>
        <dbReference type="RuleBase" id="RU000363"/>
    </source>
</evidence>
<dbReference type="OrthoDB" id="2102561at2759"/>
<gene>
    <name evidence="5" type="ORF">HIM_06895</name>
</gene>
<proteinExistence type="inferred from homology"/>
<evidence type="ECO:0000313" key="5">
    <source>
        <dbReference type="EMBL" id="KJZ73777.1"/>
    </source>
</evidence>
<reference evidence="5 6" key="1">
    <citation type="journal article" date="2014" name="Genome Biol. Evol.">
        <title>Comparative genomics and transcriptomics analyses reveal divergent lifestyle features of nematode endoparasitic fungus Hirsutella minnesotensis.</title>
        <authorList>
            <person name="Lai Y."/>
            <person name="Liu K."/>
            <person name="Zhang X."/>
            <person name="Zhang X."/>
            <person name="Li K."/>
            <person name="Wang N."/>
            <person name="Shu C."/>
            <person name="Wu Y."/>
            <person name="Wang C."/>
            <person name="Bushley K.E."/>
            <person name="Xiang M."/>
            <person name="Liu X."/>
        </authorList>
    </citation>
    <scope>NUCLEOTIDE SEQUENCE [LARGE SCALE GENOMIC DNA]</scope>
    <source>
        <strain evidence="5 6">3608</strain>
    </source>
</reference>
<sequence length="294" mass="32229">MAKSVLITGCSPGGIGHALAVEYHHRGCIVIATARRPEVLESLADAGIRTLQLDVTDQASVDACRAATAEMTGGKLDILVNNAGRSYTMPLLDSDMQAVKDLYEVNLFGTMRMCKSFSGLLMAARGLIVNMSSMGTEFDLLFGSNYTSSKSALNDYSRGLRWELKPLGVRVMVIMGGIVLSNIDRNNLHELQPGSLYAPARPVFVRQQTRTWAADLVSADVVARRIVAESIKGRGRFGGWLGGSPDVVWTGGWTLVTRLVRGLPWVHQRLTDYLFQRTRMIRLVREALSSAKQD</sequence>
<dbReference type="Proteomes" id="UP000054481">
    <property type="component" value="Unassembled WGS sequence"/>
</dbReference>
<dbReference type="Gene3D" id="3.40.50.720">
    <property type="entry name" value="NAD(P)-binding Rossmann-like Domain"/>
    <property type="match status" value="1"/>
</dbReference>
<protein>
    <recommendedName>
        <fullName evidence="7">NADPH-dependent 1-acyldihydroxyacetone phosphate reductase</fullName>
    </recommendedName>
</protein>
<dbReference type="InterPro" id="IPR036291">
    <property type="entry name" value="NAD(P)-bd_dom_sf"/>
</dbReference>
<dbReference type="SUPFAM" id="SSF51735">
    <property type="entry name" value="NAD(P)-binding Rossmann-fold domains"/>
    <property type="match status" value="1"/>
</dbReference>
<dbReference type="GO" id="GO:0005811">
    <property type="term" value="C:lipid droplet"/>
    <property type="evidence" value="ECO:0007669"/>
    <property type="project" value="TreeGrafter"/>
</dbReference>
<dbReference type="GO" id="GO:0019433">
    <property type="term" value="P:triglyceride catabolic process"/>
    <property type="evidence" value="ECO:0007669"/>
    <property type="project" value="TreeGrafter"/>
</dbReference>
<dbReference type="GO" id="GO:0000140">
    <property type="term" value="F:acylglycerone-phosphate reductase (NADP+) activity"/>
    <property type="evidence" value="ECO:0007669"/>
    <property type="project" value="TreeGrafter"/>
</dbReference>
<dbReference type="GO" id="GO:0006654">
    <property type="term" value="P:phosphatidic acid biosynthetic process"/>
    <property type="evidence" value="ECO:0007669"/>
    <property type="project" value="TreeGrafter"/>
</dbReference>
<dbReference type="Pfam" id="PF00106">
    <property type="entry name" value="adh_short"/>
    <property type="match status" value="1"/>
</dbReference>
<organism evidence="5 6">
    <name type="scientific">Hirsutella minnesotensis 3608</name>
    <dbReference type="NCBI Taxonomy" id="1043627"/>
    <lineage>
        <taxon>Eukaryota</taxon>
        <taxon>Fungi</taxon>
        <taxon>Dikarya</taxon>
        <taxon>Ascomycota</taxon>
        <taxon>Pezizomycotina</taxon>
        <taxon>Sordariomycetes</taxon>
        <taxon>Hypocreomycetidae</taxon>
        <taxon>Hypocreales</taxon>
        <taxon>Ophiocordycipitaceae</taxon>
        <taxon>Hirsutella</taxon>
    </lineage>
</organism>
<evidence type="ECO:0000313" key="6">
    <source>
        <dbReference type="Proteomes" id="UP000054481"/>
    </source>
</evidence>
<dbReference type="PANTHER" id="PTHR44169:SF6">
    <property type="entry name" value="NADPH-DEPENDENT 1-ACYLDIHYDROXYACETONE PHOSPHATE REDUCTASE"/>
    <property type="match status" value="1"/>
</dbReference>
<name>A0A0F7ZZ84_9HYPO</name>
<accession>A0A0F7ZZ84</accession>
<dbReference type="InterPro" id="IPR020904">
    <property type="entry name" value="Sc_DH/Rdtase_CS"/>
</dbReference>